<comment type="caution">
    <text evidence="3">The sequence shown here is derived from an EMBL/GenBank/DDBJ whole genome shotgun (WGS) entry which is preliminary data.</text>
</comment>
<name>A0A255YHY6_9SPHN</name>
<evidence type="ECO:0000259" key="2">
    <source>
        <dbReference type="Pfam" id="PF03167"/>
    </source>
</evidence>
<feature type="compositionally biased region" description="Low complexity" evidence="1">
    <location>
        <begin position="58"/>
        <end position="69"/>
    </location>
</feature>
<evidence type="ECO:0000313" key="3">
    <source>
        <dbReference type="EMBL" id="OYQ28809.1"/>
    </source>
</evidence>
<dbReference type="InterPro" id="IPR005122">
    <property type="entry name" value="Uracil-DNA_glycosylase-like"/>
</dbReference>
<feature type="domain" description="Uracil-DNA glycosylase-like" evidence="2">
    <location>
        <begin position="128"/>
        <end position="236"/>
    </location>
</feature>
<reference evidence="3 4" key="1">
    <citation type="submission" date="2017-07" db="EMBL/GenBank/DDBJ databases">
        <title>Sandarakinorhabdus cyanobacteriorum sp. nov., a novel bacterium isolated from cyanobacterial aggregates in a eutrophic lake.</title>
        <authorList>
            <person name="Cai H."/>
        </authorList>
    </citation>
    <scope>NUCLEOTIDE SEQUENCE [LARGE SCALE GENOMIC DNA]</scope>
    <source>
        <strain evidence="3 4">TH057</strain>
    </source>
</reference>
<dbReference type="AlphaFoldDB" id="A0A255YHY6"/>
<dbReference type="Gene3D" id="3.40.470.10">
    <property type="entry name" value="Uracil-DNA glycosylase-like domain"/>
    <property type="match status" value="1"/>
</dbReference>
<sequence length="247" mass="26764">MSHPPPLLSAEDARAALAFLVAAGADVAVDDAPRRWLEAVPEPVPEPVMQPVPPPAMEKPAPAARLAPAKPAPERHPALDCPDVPALLALLGKFPQARQTPPLLFHGAVESGVWLLIDRPDEDPAHRDTIDRMLAAVDLDWNRAALVSRLPFPSPGDAEPPPGHFTRFGPVLDQLVRFQPPRLVLALGQGAADVAGPQARLASSRGKWFDWGPAQLLPSFHPRTMRGDKELKRQAFEHLKLFRAAIA</sequence>
<proteinExistence type="predicted"/>
<dbReference type="SUPFAM" id="SSF52141">
    <property type="entry name" value="Uracil-DNA glycosylase-like"/>
    <property type="match status" value="1"/>
</dbReference>
<feature type="region of interest" description="Disordered" evidence="1">
    <location>
        <begin position="45"/>
        <end position="76"/>
    </location>
</feature>
<feature type="compositionally biased region" description="Pro residues" evidence="1">
    <location>
        <begin position="45"/>
        <end position="57"/>
    </location>
</feature>
<organism evidence="3 4">
    <name type="scientific">Sandarakinorhabdus cyanobacteriorum</name>
    <dbReference type="NCBI Taxonomy" id="1981098"/>
    <lineage>
        <taxon>Bacteria</taxon>
        <taxon>Pseudomonadati</taxon>
        <taxon>Pseudomonadota</taxon>
        <taxon>Alphaproteobacteria</taxon>
        <taxon>Sphingomonadales</taxon>
        <taxon>Sphingosinicellaceae</taxon>
        <taxon>Sandarakinorhabdus</taxon>
    </lineage>
</organism>
<dbReference type="RefSeq" id="WP_094473617.1">
    <property type="nucleotide sequence ID" value="NZ_NOXT01000107.1"/>
</dbReference>
<evidence type="ECO:0000313" key="4">
    <source>
        <dbReference type="Proteomes" id="UP000216991"/>
    </source>
</evidence>
<dbReference type="Proteomes" id="UP000216991">
    <property type="component" value="Unassembled WGS sequence"/>
</dbReference>
<evidence type="ECO:0000256" key="1">
    <source>
        <dbReference type="SAM" id="MobiDB-lite"/>
    </source>
</evidence>
<gene>
    <name evidence="3" type="ORF">CHU93_08240</name>
</gene>
<dbReference type="InterPro" id="IPR036895">
    <property type="entry name" value="Uracil-DNA_glycosylase-like_sf"/>
</dbReference>
<dbReference type="EMBL" id="NOXT01000107">
    <property type="protein sequence ID" value="OYQ28809.1"/>
    <property type="molecule type" value="Genomic_DNA"/>
</dbReference>
<accession>A0A255YHY6</accession>
<dbReference type="Pfam" id="PF03167">
    <property type="entry name" value="UDG"/>
    <property type="match status" value="1"/>
</dbReference>
<keyword evidence="4" id="KW-1185">Reference proteome</keyword>
<protein>
    <recommendedName>
        <fullName evidence="2">Uracil-DNA glycosylase-like domain-containing protein</fullName>
    </recommendedName>
</protein>
<dbReference type="OrthoDB" id="5290748at2"/>